<dbReference type="PANTHER" id="PTHR31157">
    <property type="entry name" value="SCP DOMAIN-CONTAINING PROTEIN"/>
    <property type="match status" value="1"/>
</dbReference>
<dbReference type="SUPFAM" id="SSF55797">
    <property type="entry name" value="PR-1-like"/>
    <property type="match status" value="1"/>
</dbReference>
<feature type="domain" description="SCP" evidence="1">
    <location>
        <begin position="107"/>
        <end position="218"/>
    </location>
</feature>
<keyword evidence="3" id="KW-1185">Reference proteome</keyword>
<organism evidence="2 3">
    <name type="scientific">Paracoccus tegillarcae</name>
    <dbReference type="NCBI Taxonomy" id="1529068"/>
    <lineage>
        <taxon>Bacteria</taxon>
        <taxon>Pseudomonadati</taxon>
        <taxon>Pseudomonadota</taxon>
        <taxon>Alphaproteobacteria</taxon>
        <taxon>Rhodobacterales</taxon>
        <taxon>Paracoccaceae</taxon>
        <taxon>Paracoccus</taxon>
    </lineage>
</organism>
<dbReference type="InterPro" id="IPR014044">
    <property type="entry name" value="CAP_dom"/>
</dbReference>
<dbReference type="AlphaFoldDB" id="A0A2K9EBB8"/>
<reference evidence="2 3" key="1">
    <citation type="submission" date="2017-12" db="EMBL/GenBank/DDBJ databases">
        <authorList>
            <person name="Hurst M.R.H."/>
        </authorList>
    </citation>
    <scope>NUCLEOTIDE SEQUENCE [LARGE SCALE GENOMIC DNA]</scope>
    <source>
        <strain evidence="2 3">BM15</strain>
    </source>
</reference>
<name>A0A2K9EBB8_9RHOB</name>
<dbReference type="PANTHER" id="PTHR31157:SF1">
    <property type="entry name" value="SCP DOMAIN-CONTAINING PROTEIN"/>
    <property type="match status" value="1"/>
</dbReference>
<proteinExistence type="predicted"/>
<dbReference type="KEGG" id="paro:CUV01_01235"/>
<sequence length="226" mass="23627">MRFKRRLRAVQGAGGAREPGKPLGRWILSIETDHCARNAPMAFIRLTALTACAGLLAACQPGTNTTAITLDGGDLAPIETGIPADPAAETLAGSCVRDDVQANALIEAVNAVRGAEGKVLLTENARLNTVAQSNSCDMARIGRVQVAGSNGSSIVDRARSVNYPTCGVIQMAWLGGSAFEAVATGMRSDAHREQLLGQLSDEIGAGITRGADGRNWWSLVIGDNCR</sequence>
<evidence type="ECO:0000259" key="1">
    <source>
        <dbReference type="Pfam" id="PF00188"/>
    </source>
</evidence>
<accession>A0A2K9EBB8</accession>
<evidence type="ECO:0000313" key="3">
    <source>
        <dbReference type="Proteomes" id="UP000233742"/>
    </source>
</evidence>
<dbReference type="InterPro" id="IPR035940">
    <property type="entry name" value="CAP_sf"/>
</dbReference>
<dbReference type="Proteomes" id="UP000233742">
    <property type="component" value="Chromosome"/>
</dbReference>
<dbReference type="CDD" id="cd05379">
    <property type="entry name" value="CAP_bacterial"/>
    <property type="match status" value="1"/>
</dbReference>
<dbReference type="EMBL" id="CP025408">
    <property type="protein sequence ID" value="AUH32203.1"/>
    <property type="molecule type" value="Genomic_DNA"/>
</dbReference>
<dbReference type="Pfam" id="PF00188">
    <property type="entry name" value="CAP"/>
    <property type="match status" value="1"/>
</dbReference>
<gene>
    <name evidence="2" type="ORF">CUV01_01235</name>
</gene>
<evidence type="ECO:0000313" key="2">
    <source>
        <dbReference type="EMBL" id="AUH32203.1"/>
    </source>
</evidence>
<dbReference type="Gene3D" id="3.40.33.10">
    <property type="entry name" value="CAP"/>
    <property type="match status" value="1"/>
</dbReference>
<protein>
    <recommendedName>
        <fullName evidence="1">SCP domain-containing protein</fullName>
    </recommendedName>
</protein>